<dbReference type="AlphaFoldDB" id="A0A2C6KZE9"/>
<evidence type="ECO:0000313" key="3">
    <source>
        <dbReference type="Proteomes" id="UP000221165"/>
    </source>
</evidence>
<reference evidence="2 3" key="1">
    <citation type="journal article" date="2017" name="Int. J. Parasitol.">
        <title>The genome of the protozoan parasite Cystoisospora suis and a reverse vaccinology approach to identify vaccine candidates.</title>
        <authorList>
            <person name="Palmieri N."/>
            <person name="Shrestha A."/>
            <person name="Ruttkowski B."/>
            <person name="Beck T."/>
            <person name="Vogl C."/>
            <person name="Tomley F."/>
            <person name="Blake D.P."/>
            <person name="Joachim A."/>
        </authorList>
    </citation>
    <scope>NUCLEOTIDE SEQUENCE [LARGE SCALE GENOMIC DNA]</scope>
    <source>
        <strain evidence="2 3">Wien I</strain>
    </source>
</reference>
<proteinExistence type="predicted"/>
<accession>A0A2C6KZE9</accession>
<feature type="compositionally biased region" description="Polar residues" evidence="1">
    <location>
        <begin position="8"/>
        <end position="19"/>
    </location>
</feature>
<evidence type="ECO:0000256" key="1">
    <source>
        <dbReference type="SAM" id="MobiDB-lite"/>
    </source>
</evidence>
<name>A0A2C6KZE9_9APIC</name>
<keyword evidence="3" id="KW-1185">Reference proteome</keyword>
<feature type="non-terminal residue" evidence="2">
    <location>
        <position position="66"/>
    </location>
</feature>
<evidence type="ECO:0000313" key="2">
    <source>
        <dbReference type="EMBL" id="PHJ21418.1"/>
    </source>
</evidence>
<dbReference type="Proteomes" id="UP000221165">
    <property type="component" value="Unassembled WGS sequence"/>
</dbReference>
<dbReference type="EMBL" id="MIGC01002258">
    <property type="protein sequence ID" value="PHJ21418.1"/>
    <property type="molecule type" value="Genomic_DNA"/>
</dbReference>
<gene>
    <name evidence="2" type="ORF">CSUI_004741</name>
</gene>
<feature type="region of interest" description="Disordered" evidence="1">
    <location>
        <begin position="1"/>
        <end position="66"/>
    </location>
</feature>
<dbReference type="RefSeq" id="XP_067923101.1">
    <property type="nucleotide sequence ID" value="XM_068064926.1"/>
</dbReference>
<sequence length="66" mass="7129">MHSLLPITAQSQFRSSPSAPNGVAFLAPNHTLPSLEHHKNKRCKASLSKGTRSPRAPNRDGGNTRV</sequence>
<organism evidence="2 3">
    <name type="scientific">Cystoisospora suis</name>
    <dbReference type="NCBI Taxonomy" id="483139"/>
    <lineage>
        <taxon>Eukaryota</taxon>
        <taxon>Sar</taxon>
        <taxon>Alveolata</taxon>
        <taxon>Apicomplexa</taxon>
        <taxon>Conoidasida</taxon>
        <taxon>Coccidia</taxon>
        <taxon>Eucoccidiorida</taxon>
        <taxon>Eimeriorina</taxon>
        <taxon>Sarcocystidae</taxon>
        <taxon>Cystoisospora</taxon>
    </lineage>
</organism>
<comment type="caution">
    <text evidence="2">The sequence shown here is derived from an EMBL/GenBank/DDBJ whole genome shotgun (WGS) entry which is preliminary data.</text>
</comment>
<protein>
    <submittedName>
        <fullName evidence="2">Uncharacterized protein</fullName>
    </submittedName>
</protein>
<dbReference type="VEuPathDB" id="ToxoDB:CSUI_004741"/>
<dbReference type="GeneID" id="94428137"/>